<evidence type="ECO:0000313" key="11">
    <source>
        <dbReference type="EMBL" id="VFU00427.1"/>
    </source>
</evidence>
<evidence type="ECO:0000259" key="9">
    <source>
        <dbReference type="Pfam" id="PF00856"/>
    </source>
</evidence>
<dbReference type="GO" id="GO:0032259">
    <property type="term" value="P:methylation"/>
    <property type="evidence" value="ECO:0007669"/>
    <property type="project" value="UniProtKB-KW"/>
</dbReference>
<dbReference type="SUPFAM" id="SSF82199">
    <property type="entry name" value="SET domain"/>
    <property type="match status" value="1"/>
</dbReference>
<dbReference type="InterPro" id="IPR001214">
    <property type="entry name" value="SET_dom"/>
</dbReference>
<gene>
    <name evidence="11" type="primary">Aste57867_23782</name>
    <name evidence="10" type="ORF">As57867_023709</name>
    <name evidence="11" type="ORF">ASTE57867_23782</name>
</gene>
<evidence type="ECO:0000256" key="6">
    <source>
        <dbReference type="ARBA" id="ARBA00022691"/>
    </source>
</evidence>
<evidence type="ECO:0000256" key="2">
    <source>
        <dbReference type="ARBA" id="ARBA00004286"/>
    </source>
</evidence>
<dbReference type="Pfam" id="PF00856">
    <property type="entry name" value="SET"/>
    <property type="match status" value="1"/>
</dbReference>
<dbReference type="EMBL" id="VJMH01007306">
    <property type="protein sequence ID" value="KAF0684228.1"/>
    <property type="molecule type" value="Genomic_DNA"/>
</dbReference>
<dbReference type="InterPro" id="IPR050777">
    <property type="entry name" value="SET2_Histone-Lys_MeTrsfase"/>
</dbReference>
<reference evidence="11 12" key="1">
    <citation type="submission" date="2019-03" db="EMBL/GenBank/DDBJ databases">
        <authorList>
            <person name="Gaulin E."/>
            <person name="Dumas B."/>
        </authorList>
    </citation>
    <scope>NUCLEOTIDE SEQUENCE [LARGE SCALE GENOMIC DNA]</scope>
    <source>
        <strain evidence="11">CBS 568.67</strain>
    </source>
</reference>
<dbReference type="GO" id="GO:0005634">
    <property type="term" value="C:nucleus"/>
    <property type="evidence" value="ECO:0007669"/>
    <property type="project" value="UniProtKB-SubCell"/>
</dbReference>
<dbReference type="OrthoDB" id="89186at2759"/>
<sequence length="313" mass="35913">MNDQDDALQEIKEKVEALEDVVLKSHRLLTNISIWVQNKQESDHPRRSVPNDQENRLLAQDTRGSSTVCTSSTPLVSPRPREQPHPSEQRRPRDQRRLSRPLTSPDPKRARHTRHRDSDDFESPPRSVHGEDTESDRDEGLAVDTITDAVQHLRFVDSNMYAGDERLCGLDRNLVRKPRSLPSLPCRCVEIKNPSMPSLCSGMYCENVALLLVCPTDCQAAEKCRNQRFDGAKEEAPHELFMTNEVGIGVRATEKLREDRFVMEYTGEVIDKAEFERRYSLGNHSWAPSHYFMALSPNRVIDAREFGNYSRFL</sequence>
<dbReference type="GO" id="GO:0008168">
    <property type="term" value="F:methyltransferase activity"/>
    <property type="evidence" value="ECO:0007669"/>
    <property type="project" value="UniProtKB-KW"/>
</dbReference>
<accession>A0A485LNK2</accession>
<comment type="subcellular location">
    <subcellularLocation>
        <location evidence="2">Chromosome</location>
    </subcellularLocation>
    <subcellularLocation>
        <location evidence="1">Nucleus</location>
    </subcellularLocation>
</comment>
<evidence type="ECO:0000313" key="10">
    <source>
        <dbReference type="EMBL" id="KAF0684228.1"/>
    </source>
</evidence>
<dbReference type="EMBL" id="CAADRA010007332">
    <property type="protein sequence ID" value="VFU00427.1"/>
    <property type="molecule type" value="Genomic_DNA"/>
</dbReference>
<reference evidence="10" key="2">
    <citation type="submission" date="2019-06" db="EMBL/GenBank/DDBJ databases">
        <title>Genomics analysis of Aphanomyces spp. identifies a new class of oomycete effector associated with host adaptation.</title>
        <authorList>
            <person name="Gaulin E."/>
        </authorList>
    </citation>
    <scope>NUCLEOTIDE SEQUENCE</scope>
    <source>
        <strain evidence="10">CBS 578.67</strain>
    </source>
</reference>
<keyword evidence="12" id="KW-1185">Reference proteome</keyword>
<keyword evidence="4" id="KW-0489">Methyltransferase</keyword>
<keyword evidence="5" id="KW-0808">Transferase</keyword>
<keyword evidence="6" id="KW-0949">S-adenosyl-L-methionine</keyword>
<dbReference type="PANTHER" id="PTHR22884">
    <property type="entry name" value="SET DOMAIN PROTEINS"/>
    <property type="match status" value="1"/>
</dbReference>
<feature type="domain" description="SET" evidence="9">
    <location>
        <begin position="247"/>
        <end position="313"/>
    </location>
</feature>
<feature type="region of interest" description="Disordered" evidence="8">
    <location>
        <begin position="36"/>
        <end position="141"/>
    </location>
</feature>
<dbReference type="Proteomes" id="UP000332933">
    <property type="component" value="Unassembled WGS sequence"/>
</dbReference>
<dbReference type="Gene3D" id="2.170.270.10">
    <property type="entry name" value="SET domain"/>
    <property type="match status" value="1"/>
</dbReference>
<evidence type="ECO:0000256" key="1">
    <source>
        <dbReference type="ARBA" id="ARBA00004123"/>
    </source>
</evidence>
<dbReference type="AlphaFoldDB" id="A0A485LNK2"/>
<proteinExistence type="predicted"/>
<evidence type="ECO:0000256" key="8">
    <source>
        <dbReference type="SAM" id="MobiDB-lite"/>
    </source>
</evidence>
<evidence type="ECO:0000256" key="3">
    <source>
        <dbReference type="ARBA" id="ARBA00022454"/>
    </source>
</evidence>
<dbReference type="InterPro" id="IPR046341">
    <property type="entry name" value="SET_dom_sf"/>
</dbReference>
<evidence type="ECO:0000256" key="7">
    <source>
        <dbReference type="ARBA" id="ARBA00023242"/>
    </source>
</evidence>
<protein>
    <submittedName>
        <fullName evidence="11">Aste57867_23782 protein</fullName>
    </submittedName>
</protein>
<keyword evidence="3" id="KW-0158">Chromosome</keyword>
<evidence type="ECO:0000256" key="4">
    <source>
        <dbReference type="ARBA" id="ARBA00022603"/>
    </source>
</evidence>
<evidence type="ECO:0000256" key="5">
    <source>
        <dbReference type="ARBA" id="ARBA00022679"/>
    </source>
</evidence>
<dbReference type="GO" id="GO:0005694">
    <property type="term" value="C:chromosome"/>
    <property type="evidence" value="ECO:0007669"/>
    <property type="project" value="UniProtKB-SubCell"/>
</dbReference>
<organism evidence="11 12">
    <name type="scientific">Aphanomyces stellatus</name>
    <dbReference type="NCBI Taxonomy" id="120398"/>
    <lineage>
        <taxon>Eukaryota</taxon>
        <taxon>Sar</taxon>
        <taxon>Stramenopiles</taxon>
        <taxon>Oomycota</taxon>
        <taxon>Saprolegniomycetes</taxon>
        <taxon>Saprolegniales</taxon>
        <taxon>Verrucalvaceae</taxon>
        <taxon>Aphanomyces</taxon>
    </lineage>
</organism>
<feature type="compositionally biased region" description="Polar residues" evidence="8">
    <location>
        <begin position="62"/>
        <end position="75"/>
    </location>
</feature>
<evidence type="ECO:0000313" key="12">
    <source>
        <dbReference type="Proteomes" id="UP000332933"/>
    </source>
</evidence>
<name>A0A485LNK2_9STRA</name>
<keyword evidence="7" id="KW-0539">Nucleus</keyword>
<feature type="compositionally biased region" description="Basic and acidic residues" evidence="8">
    <location>
        <begin position="79"/>
        <end position="97"/>
    </location>
</feature>